<dbReference type="InterPro" id="IPR016152">
    <property type="entry name" value="PTrfase/Anion_transptr"/>
</dbReference>
<evidence type="ECO:0000256" key="1">
    <source>
        <dbReference type="ARBA" id="ARBA00022737"/>
    </source>
</evidence>
<dbReference type="SUPFAM" id="SSF63520">
    <property type="entry name" value="PTS-regulatory domain, PRD"/>
    <property type="match status" value="1"/>
</dbReference>
<dbReference type="Pfam" id="PF05043">
    <property type="entry name" value="Mga"/>
    <property type="match status" value="1"/>
</dbReference>
<evidence type="ECO:0000313" key="6">
    <source>
        <dbReference type="EMBL" id="TXJ35717.1"/>
    </source>
</evidence>
<keyword evidence="3" id="KW-0010">Activator</keyword>
<keyword evidence="2" id="KW-0805">Transcription regulation</keyword>
<evidence type="ECO:0000313" key="7">
    <source>
        <dbReference type="Proteomes" id="UP000325002"/>
    </source>
</evidence>
<organism evidence="6 7">
    <name type="scientific">Brachyspira aalborgi</name>
    <dbReference type="NCBI Taxonomy" id="29522"/>
    <lineage>
        <taxon>Bacteria</taxon>
        <taxon>Pseudomonadati</taxon>
        <taxon>Spirochaetota</taxon>
        <taxon>Spirochaetia</taxon>
        <taxon>Brachyspirales</taxon>
        <taxon>Brachyspiraceae</taxon>
        <taxon>Brachyspira</taxon>
    </lineage>
</organism>
<evidence type="ECO:0000256" key="2">
    <source>
        <dbReference type="ARBA" id="ARBA00023015"/>
    </source>
</evidence>
<proteinExistence type="predicted"/>
<name>A0A5C8ECD4_9SPIR</name>
<dbReference type="Pfam" id="PF00359">
    <property type="entry name" value="PTS_EIIA_2"/>
    <property type="match status" value="1"/>
</dbReference>
<keyword evidence="4" id="KW-0804">Transcription</keyword>
<dbReference type="Gene3D" id="3.40.930.10">
    <property type="entry name" value="Mannitol-specific EII, Chain A"/>
    <property type="match status" value="1"/>
</dbReference>
<dbReference type="PROSITE" id="PS51372">
    <property type="entry name" value="PRD_2"/>
    <property type="match status" value="1"/>
</dbReference>
<evidence type="ECO:0000256" key="4">
    <source>
        <dbReference type="ARBA" id="ARBA00023163"/>
    </source>
</evidence>
<keyword evidence="1" id="KW-0677">Repeat</keyword>
<dbReference type="EMBL" id="SAYD01000022">
    <property type="protein sequence ID" value="TXJ35717.1"/>
    <property type="molecule type" value="Genomic_DNA"/>
</dbReference>
<reference evidence="6 7" key="1">
    <citation type="journal article" date="1992" name="Lakartidningen">
        <title>[Penicillin V and not amoxicillin is the first choice preparation in acute otitis].</title>
        <authorList>
            <person name="Kamme C."/>
            <person name="Lundgren K."/>
            <person name="Prellner K."/>
        </authorList>
    </citation>
    <scope>NUCLEOTIDE SEQUENCE [LARGE SCALE GENOMIC DNA]</scope>
    <source>
        <strain evidence="6 7">PC3997IV</strain>
    </source>
</reference>
<dbReference type="Gene3D" id="1.10.10.10">
    <property type="entry name" value="Winged helix-like DNA-binding domain superfamily/Winged helix DNA-binding domain"/>
    <property type="match status" value="1"/>
</dbReference>
<dbReference type="RefSeq" id="WP_147778785.1">
    <property type="nucleotide sequence ID" value="NZ_SAYD01000022.1"/>
</dbReference>
<dbReference type="PANTHER" id="PTHR30185">
    <property type="entry name" value="CRYPTIC BETA-GLUCOSIDE BGL OPERON ANTITERMINATOR"/>
    <property type="match status" value="1"/>
</dbReference>
<evidence type="ECO:0000259" key="5">
    <source>
        <dbReference type="PROSITE" id="PS51372"/>
    </source>
</evidence>
<dbReference type="InterPro" id="IPR002178">
    <property type="entry name" value="PTS_EIIA_type-2_dom"/>
</dbReference>
<dbReference type="InterPro" id="IPR007737">
    <property type="entry name" value="Mga_HTH"/>
</dbReference>
<dbReference type="AlphaFoldDB" id="A0A5C8ECD4"/>
<dbReference type="InterPro" id="IPR036634">
    <property type="entry name" value="PRD_sf"/>
</dbReference>
<sequence>MSLSRIDLDILIQINNNAISINSLSKEYKLTDRSIRYCIDNINYYLNKRSISSVYIKNSKIYLNLENNILINFIKELNTNEYTFSPSERKKLILFYFLFKNNVRISKLEKYFNVSRTTIKNDIRNLKSYLNNFELYFYISDNRLKLGGKEKKLRHLKFLNIIEHVDIINEEIEFINKIYPNEKSEQKILKEYIKSIDIKKINSIIHSFENEFKYKFSDKFRKVITIYLIVTLERIQNNNIINRKNNADFLIKLPEYKKFKNILSNIIDKNYKYEILHLMEYFLSDYYKESFYENKIISEKFLIKVLENMNISINKELIDKLMKYLIPAIYRIKNNFIIYDTLDYNAINLDVFCRTKYAIEENLSYLNEPLREEEIYHISKIIENHITKKISLKELLLIIDKHKNKNQLIQILKNRFDKFINDDIFESKNYNILKLLKKNNIFIFNKPITLEKILNRFLYNGLDNKSIIEFNNIVTNFGKYFFIYKKIFLLSTGYINNNKDKSNLYLVISKSPIIIDDEEANILFFMHVNNRTEHLEYISEIMKLADIKDFVENIKVKNTSEDIISYIKNAINN</sequence>
<dbReference type="Proteomes" id="UP000325002">
    <property type="component" value="Unassembled WGS sequence"/>
</dbReference>
<dbReference type="InterPro" id="IPR050661">
    <property type="entry name" value="BglG_antiterminators"/>
</dbReference>
<feature type="domain" description="PRD" evidence="5">
    <location>
        <begin position="192"/>
        <end position="297"/>
    </location>
</feature>
<dbReference type="PANTHER" id="PTHR30185:SF18">
    <property type="entry name" value="TRANSCRIPTIONAL REGULATOR MTLR"/>
    <property type="match status" value="1"/>
</dbReference>
<comment type="caution">
    <text evidence="6">The sequence shown here is derived from an EMBL/GenBank/DDBJ whole genome shotgun (WGS) entry which is preliminary data.</text>
</comment>
<protein>
    <submittedName>
        <fullName evidence="6">HTH domain-containing protein</fullName>
    </submittedName>
</protein>
<accession>A0A5C8ECD4</accession>
<dbReference type="GO" id="GO:0006355">
    <property type="term" value="P:regulation of DNA-templated transcription"/>
    <property type="evidence" value="ECO:0007669"/>
    <property type="project" value="InterPro"/>
</dbReference>
<dbReference type="SUPFAM" id="SSF55804">
    <property type="entry name" value="Phoshotransferase/anion transport protein"/>
    <property type="match status" value="1"/>
</dbReference>
<dbReference type="InterPro" id="IPR011608">
    <property type="entry name" value="PRD"/>
</dbReference>
<gene>
    <name evidence="6" type="ORF">EPJ81_11845</name>
</gene>
<dbReference type="InterPro" id="IPR036388">
    <property type="entry name" value="WH-like_DNA-bd_sf"/>
</dbReference>
<evidence type="ECO:0000256" key="3">
    <source>
        <dbReference type="ARBA" id="ARBA00023159"/>
    </source>
</evidence>